<dbReference type="EMBL" id="JACBYR010000001">
    <property type="protein sequence ID" value="NYE84487.1"/>
    <property type="molecule type" value="Genomic_DNA"/>
</dbReference>
<dbReference type="AlphaFoldDB" id="A0A7Y9IWQ8"/>
<reference evidence="1 2" key="1">
    <citation type="submission" date="2020-07" db="EMBL/GenBank/DDBJ databases">
        <title>Genomic Encyclopedia of Type Strains, Phase IV (KMG-V): Genome sequencing to study the core and pangenomes of soil and plant-associated prokaryotes.</title>
        <authorList>
            <person name="Whitman W."/>
        </authorList>
    </citation>
    <scope>NUCLEOTIDE SEQUENCE [LARGE SCALE GENOMIC DNA]</scope>
    <source>
        <strain evidence="1 2">SAS40</strain>
    </source>
</reference>
<sequence>MKKIFQYTRRAAQRRLYAFEMSARHHAATLQSELDLGEPSYDKAPNPTLVEGPVLRRKITDTEYDGHVG</sequence>
<gene>
    <name evidence="1" type="ORF">FHW18_003758</name>
</gene>
<accession>A0A7Y9IWQ8</accession>
<evidence type="ECO:0000313" key="1">
    <source>
        <dbReference type="EMBL" id="NYE84487.1"/>
    </source>
</evidence>
<name>A0A7Y9IWQ8_9BURK</name>
<proteinExistence type="predicted"/>
<organism evidence="1 2">
    <name type="scientific">Pigmentiphaga litoralis</name>
    <dbReference type="NCBI Taxonomy" id="516702"/>
    <lineage>
        <taxon>Bacteria</taxon>
        <taxon>Pseudomonadati</taxon>
        <taxon>Pseudomonadota</taxon>
        <taxon>Betaproteobacteria</taxon>
        <taxon>Burkholderiales</taxon>
        <taxon>Alcaligenaceae</taxon>
        <taxon>Pigmentiphaga</taxon>
    </lineage>
</organism>
<evidence type="ECO:0000313" key="2">
    <source>
        <dbReference type="Proteomes" id="UP000542125"/>
    </source>
</evidence>
<dbReference type="RefSeq" id="WP_179588168.1">
    <property type="nucleotide sequence ID" value="NZ_JACBYR010000001.1"/>
</dbReference>
<dbReference type="Proteomes" id="UP000542125">
    <property type="component" value="Unassembled WGS sequence"/>
</dbReference>
<comment type="caution">
    <text evidence="1">The sequence shown here is derived from an EMBL/GenBank/DDBJ whole genome shotgun (WGS) entry which is preliminary data.</text>
</comment>
<keyword evidence="2" id="KW-1185">Reference proteome</keyword>
<protein>
    <submittedName>
        <fullName evidence="1">Uncharacterized protein</fullName>
    </submittedName>
</protein>